<proteinExistence type="inferred from homology"/>
<evidence type="ECO:0000313" key="8">
    <source>
        <dbReference type="Proteomes" id="UP000818603"/>
    </source>
</evidence>
<dbReference type="EMBL" id="VCJR02000002">
    <property type="protein sequence ID" value="NHK28849.1"/>
    <property type="molecule type" value="Genomic_DNA"/>
</dbReference>
<dbReference type="PRINTS" id="PR00080">
    <property type="entry name" value="SDRFAMILY"/>
</dbReference>
<dbReference type="RefSeq" id="WP_155141184.1">
    <property type="nucleotide sequence ID" value="NZ_BMGZ01000002.1"/>
</dbReference>
<dbReference type="PANTHER" id="PTHR43157">
    <property type="entry name" value="PHOSPHATIDYLINOSITOL-GLYCAN BIOSYNTHESIS CLASS F PROTEIN-RELATED"/>
    <property type="match status" value="1"/>
</dbReference>
<dbReference type="AlphaFoldDB" id="A0A8J3A517"/>
<dbReference type="InterPro" id="IPR002347">
    <property type="entry name" value="SDR_fam"/>
</dbReference>
<dbReference type="SUPFAM" id="SSF51735">
    <property type="entry name" value="NAD(P)-binding Rossmann-fold domains"/>
    <property type="match status" value="1"/>
</dbReference>
<dbReference type="GO" id="GO:0016491">
    <property type="term" value="F:oxidoreductase activity"/>
    <property type="evidence" value="ECO:0007669"/>
    <property type="project" value="UniProtKB-KW"/>
</dbReference>
<dbReference type="PANTHER" id="PTHR43157:SF31">
    <property type="entry name" value="PHOSPHATIDYLINOSITOL-GLYCAN BIOSYNTHESIS CLASS F PROTEIN"/>
    <property type="match status" value="1"/>
</dbReference>
<organism evidence="5 7">
    <name type="scientific">Aquisalinus luteolus</name>
    <dbReference type="NCBI Taxonomy" id="1566827"/>
    <lineage>
        <taxon>Bacteria</taxon>
        <taxon>Pseudomonadati</taxon>
        <taxon>Pseudomonadota</taxon>
        <taxon>Alphaproteobacteria</taxon>
        <taxon>Parvularculales</taxon>
        <taxon>Parvularculaceae</taxon>
        <taxon>Aquisalinus</taxon>
    </lineage>
</organism>
<evidence type="ECO:0000259" key="4">
    <source>
        <dbReference type="SMART" id="SM00822"/>
    </source>
</evidence>
<dbReference type="Pfam" id="PF00106">
    <property type="entry name" value="adh_short"/>
    <property type="match status" value="1"/>
</dbReference>
<dbReference type="Gene3D" id="3.40.50.720">
    <property type="entry name" value="NAD(P)-binding Rossmann-like Domain"/>
    <property type="match status" value="1"/>
</dbReference>
<comment type="similarity">
    <text evidence="2">Belongs to the short-chain dehydrogenases/reductases (SDR) family.</text>
</comment>
<reference evidence="6 8" key="2">
    <citation type="submission" date="2020-02" db="EMBL/GenBank/DDBJ databases">
        <title>Genome sequence of Parvularcula flava strain NH6-79.</title>
        <authorList>
            <person name="Abdul Karim M.H."/>
            <person name="Lam M.Q."/>
            <person name="Chen S.J."/>
            <person name="Yahya A."/>
            <person name="Shahir S."/>
            <person name="Shamsir M.S."/>
            <person name="Chong C.S."/>
        </authorList>
    </citation>
    <scope>NUCLEOTIDE SEQUENCE [LARGE SCALE GENOMIC DNA]</scope>
    <source>
        <strain evidence="6 8">NH6-79</strain>
    </source>
</reference>
<dbReference type="SMART" id="SM00822">
    <property type="entry name" value="PKS_KR"/>
    <property type="match status" value="1"/>
</dbReference>
<keyword evidence="1" id="KW-0560">Oxidoreductase</keyword>
<keyword evidence="8" id="KW-1185">Reference proteome</keyword>
<dbReference type="InterPro" id="IPR036291">
    <property type="entry name" value="NAD(P)-bd_dom_sf"/>
</dbReference>
<dbReference type="CDD" id="cd05327">
    <property type="entry name" value="retinol-DH_like_SDR_c_like"/>
    <property type="match status" value="1"/>
</dbReference>
<evidence type="ECO:0000313" key="5">
    <source>
        <dbReference type="EMBL" id="GGH99701.1"/>
    </source>
</evidence>
<comment type="caution">
    <text evidence="5">The sequence shown here is derived from an EMBL/GenBank/DDBJ whole genome shotgun (WGS) entry which is preliminary data.</text>
</comment>
<dbReference type="PRINTS" id="PR00081">
    <property type="entry name" value="GDHRDH"/>
</dbReference>
<dbReference type="Proteomes" id="UP000621856">
    <property type="component" value="Unassembled WGS sequence"/>
</dbReference>
<dbReference type="EMBL" id="BMGZ01000002">
    <property type="protein sequence ID" value="GGH99701.1"/>
    <property type="molecule type" value="Genomic_DNA"/>
</dbReference>
<evidence type="ECO:0000256" key="1">
    <source>
        <dbReference type="ARBA" id="ARBA00023002"/>
    </source>
</evidence>
<evidence type="ECO:0000256" key="3">
    <source>
        <dbReference type="SAM" id="MobiDB-lite"/>
    </source>
</evidence>
<sequence>MAPPRRQFTGKGPNGDNWAKHGWTPGSLPDQNGKVFVITGGNSGIGLEAARMLGRRCATVVLLCRSLPRANEAIEDLRRTSPANCDYSAIECDLADLASVAAAAQKVRSEHDRIDALINNAGIMMVPERTLTKDGFEMHFGTNHLGHFALSAHLSDLVEASGGRFVTISSIAAERARQIDFEDPNAENQYSPMRAYAQSKLANLMFAIELQRRLTINGSKATSHACHPGVSDTNIAVTGPSQMMRLAMMPFLTLFAQTASRGAIPTVLAAAAKEAEPLGPEQGYYGPTGFQKLGGRVDRAEIKPQALDEEAGRRLWAMSEAMTGVSWR</sequence>
<name>A0A8J3A517_9PROT</name>
<evidence type="ECO:0000313" key="7">
    <source>
        <dbReference type="Proteomes" id="UP000621856"/>
    </source>
</evidence>
<reference evidence="5" key="1">
    <citation type="journal article" date="2014" name="Int. J. Syst. Evol. Microbiol.">
        <title>Complete genome sequence of Corynebacterium casei LMG S-19264T (=DSM 44701T), isolated from a smear-ripened cheese.</title>
        <authorList>
            <consortium name="US DOE Joint Genome Institute (JGI-PGF)"/>
            <person name="Walter F."/>
            <person name="Albersmeier A."/>
            <person name="Kalinowski J."/>
            <person name="Ruckert C."/>
        </authorList>
    </citation>
    <scope>NUCLEOTIDE SEQUENCE</scope>
    <source>
        <strain evidence="5">CGMCC 1.14984</strain>
    </source>
</reference>
<feature type="domain" description="Ketoreductase" evidence="4">
    <location>
        <begin position="34"/>
        <end position="211"/>
    </location>
</feature>
<dbReference type="Proteomes" id="UP000818603">
    <property type="component" value="Unassembled WGS sequence"/>
</dbReference>
<feature type="region of interest" description="Disordered" evidence="3">
    <location>
        <begin position="1"/>
        <end position="27"/>
    </location>
</feature>
<accession>A0A8J3A517</accession>
<reference evidence="5" key="3">
    <citation type="submission" date="2020-09" db="EMBL/GenBank/DDBJ databases">
        <authorList>
            <person name="Sun Q."/>
            <person name="Zhou Y."/>
        </authorList>
    </citation>
    <scope>NUCLEOTIDE SEQUENCE</scope>
    <source>
        <strain evidence="5">CGMCC 1.14984</strain>
    </source>
</reference>
<evidence type="ECO:0000313" key="6">
    <source>
        <dbReference type="EMBL" id="NHK28849.1"/>
    </source>
</evidence>
<dbReference type="NCBIfam" id="NF004846">
    <property type="entry name" value="PRK06197.1"/>
    <property type="match status" value="1"/>
</dbReference>
<evidence type="ECO:0000256" key="2">
    <source>
        <dbReference type="RuleBase" id="RU000363"/>
    </source>
</evidence>
<protein>
    <submittedName>
        <fullName evidence="5">Dehydrogenase</fullName>
    </submittedName>
    <submittedName>
        <fullName evidence="6">SDR family NAD(P)-dependent oxidoreductase</fullName>
    </submittedName>
</protein>
<dbReference type="InterPro" id="IPR057326">
    <property type="entry name" value="KR_dom"/>
</dbReference>
<gene>
    <name evidence="6" type="ORF">FF098_013085</name>
    <name evidence="5" type="ORF">GCM10011355_26280</name>
</gene>